<evidence type="ECO:0000313" key="4">
    <source>
        <dbReference type="Proteomes" id="UP001201980"/>
    </source>
</evidence>
<dbReference type="InterPro" id="IPR036389">
    <property type="entry name" value="RNase_III_sf"/>
</dbReference>
<dbReference type="FunFam" id="1.10.1520.10:FF:000018">
    <property type="entry name" value="RNase III domain protein"/>
    <property type="match status" value="1"/>
</dbReference>
<evidence type="ECO:0000256" key="1">
    <source>
        <dbReference type="SAM" id="MobiDB-lite"/>
    </source>
</evidence>
<dbReference type="InterPro" id="IPR040030">
    <property type="entry name" value="Ribosomal_mL57"/>
</dbReference>
<comment type="caution">
    <text evidence="3">The sequence shown here is derived from an EMBL/GenBank/DDBJ whole genome shotgun (WGS) entry which is preliminary data.</text>
</comment>
<feature type="region of interest" description="Disordered" evidence="1">
    <location>
        <begin position="1"/>
        <end position="75"/>
    </location>
</feature>
<feature type="compositionally biased region" description="Low complexity" evidence="1">
    <location>
        <begin position="1"/>
        <end position="14"/>
    </location>
</feature>
<dbReference type="PANTHER" id="PTHR28160">
    <property type="entry name" value="54S RIBOSOMAL PROTEIN L15, MITOCHONDRIAL"/>
    <property type="match status" value="1"/>
</dbReference>
<gene>
    <name evidence="3" type="ORF">MKZ38_005782</name>
</gene>
<dbReference type="InterPro" id="IPR000999">
    <property type="entry name" value="RNase_III_dom"/>
</dbReference>
<dbReference type="GO" id="GO:0004525">
    <property type="term" value="F:ribonuclease III activity"/>
    <property type="evidence" value="ECO:0007669"/>
    <property type="project" value="InterPro"/>
</dbReference>
<feature type="domain" description="RNase III" evidence="2">
    <location>
        <begin position="126"/>
        <end position="281"/>
    </location>
</feature>
<evidence type="ECO:0000259" key="2">
    <source>
        <dbReference type="Pfam" id="PF14622"/>
    </source>
</evidence>
<evidence type="ECO:0000313" key="3">
    <source>
        <dbReference type="EMBL" id="KAJ2896175.1"/>
    </source>
</evidence>
<sequence length="286" mass="32185">MSAPSTRAASSLSRRVLRTCRRPQPSSPLVTASLPTPAIAVSLQEAQQPRRALSSTPRRPQEYGYDNQNQNQPRWAYTPPQMKGKFRLNPIRNPSRTEWKVNEDPSKLDGMYLRFLGRDGDKLLPDEIKWLAVTHKSFDQGRRGFNDRLAYFGRNIMIQEAAQYILTLDTGVDVDGTASGGRGKQDPHGREPFRHPALDRTDNFHAVQPMDLMDKKKIAKLGTEMGLNTVMRWKPRLPENLIGSGIDIVINQVIFAIVGAVALQQGSATAGRIVREKIFKRTRELS</sequence>
<dbReference type="Gene3D" id="1.10.1520.10">
    <property type="entry name" value="Ribonuclease III domain"/>
    <property type="match status" value="1"/>
</dbReference>
<dbReference type="GO" id="GO:0006396">
    <property type="term" value="P:RNA processing"/>
    <property type="evidence" value="ECO:0007669"/>
    <property type="project" value="InterPro"/>
</dbReference>
<dbReference type="PANTHER" id="PTHR28160:SF1">
    <property type="entry name" value="LARGE RIBOSOMAL SUBUNIT PROTEIN ML57"/>
    <property type="match status" value="1"/>
</dbReference>
<feature type="region of interest" description="Disordered" evidence="1">
    <location>
        <begin position="176"/>
        <end position="200"/>
    </location>
</feature>
<dbReference type="GO" id="GO:0032543">
    <property type="term" value="P:mitochondrial translation"/>
    <property type="evidence" value="ECO:0007669"/>
    <property type="project" value="InterPro"/>
</dbReference>
<dbReference type="Pfam" id="PF14622">
    <property type="entry name" value="Ribonucleas_3_3"/>
    <property type="match status" value="1"/>
</dbReference>
<feature type="compositionally biased region" description="Basic and acidic residues" evidence="1">
    <location>
        <begin position="183"/>
        <end position="200"/>
    </location>
</feature>
<dbReference type="AlphaFoldDB" id="A0AAD5WQR1"/>
<keyword evidence="4" id="KW-1185">Reference proteome</keyword>
<dbReference type="GO" id="GO:0005762">
    <property type="term" value="C:mitochondrial large ribosomal subunit"/>
    <property type="evidence" value="ECO:0007669"/>
    <property type="project" value="InterPro"/>
</dbReference>
<organism evidence="3 4">
    <name type="scientific">Zalerion maritima</name>
    <dbReference type="NCBI Taxonomy" id="339359"/>
    <lineage>
        <taxon>Eukaryota</taxon>
        <taxon>Fungi</taxon>
        <taxon>Dikarya</taxon>
        <taxon>Ascomycota</taxon>
        <taxon>Pezizomycotina</taxon>
        <taxon>Sordariomycetes</taxon>
        <taxon>Lulworthiomycetidae</taxon>
        <taxon>Lulworthiales</taxon>
        <taxon>Lulworthiaceae</taxon>
        <taxon>Zalerion</taxon>
    </lineage>
</organism>
<name>A0AAD5WQR1_9PEZI</name>
<protein>
    <submittedName>
        <fullName evidence="3">Ribonuclease 3</fullName>
    </submittedName>
</protein>
<reference evidence="3" key="1">
    <citation type="submission" date="2022-07" db="EMBL/GenBank/DDBJ databases">
        <title>Draft genome sequence of Zalerion maritima ATCC 34329, a (micro)plastics degrading marine fungus.</title>
        <authorList>
            <person name="Paco A."/>
            <person name="Goncalves M.F.M."/>
            <person name="Rocha-Santos T.A.P."/>
            <person name="Alves A."/>
        </authorList>
    </citation>
    <scope>NUCLEOTIDE SEQUENCE</scope>
    <source>
        <strain evidence="3">ATCC 34329</strain>
    </source>
</reference>
<dbReference type="Proteomes" id="UP001201980">
    <property type="component" value="Unassembled WGS sequence"/>
</dbReference>
<dbReference type="EMBL" id="JAKWBI020000348">
    <property type="protein sequence ID" value="KAJ2896175.1"/>
    <property type="molecule type" value="Genomic_DNA"/>
</dbReference>
<dbReference type="GO" id="GO:0003735">
    <property type="term" value="F:structural constituent of ribosome"/>
    <property type="evidence" value="ECO:0007669"/>
    <property type="project" value="InterPro"/>
</dbReference>
<accession>A0AAD5WQR1</accession>
<proteinExistence type="predicted"/>